<evidence type="ECO:0000256" key="3">
    <source>
        <dbReference type="ARBA" id="ARBA00022490"/>
    </source>
</evidence>
<evidence type="ECO:0000256" key="2">
    <source>
        <dbReference type="ARBA" id="ARBA00010856"/>
    </source>
</evidence>
<dbReference type="Pfam" id="PF04062">
    <property type="entry name" value="P21-Arc"/>
    <property type="match status" value="1"/>
</dbReference>
<keyword evidence="8" id="KW-1185">Reference proteome</keyword>
<reference evidence="7 8" key="1">
    <citation type="journal article" date="2023" name="Commun. Biol.">
        <title>Genome analysis of Parmales, the sister group of diatoms, reveals the evolutionary specialization of diatoms from phago-mixotrophs to photoautotrophs.</title>
        <authorList>
            <person name="Ban H."/>
            <person name="Sato S."/>
            <person name="Yoshikawa S."/>
            <person name="Yamada K."/>
            <person name="Nakamura Y."/>
            <person name="Ichinomiya M."/>
            <person name="Sato N."/>
            <person name="Blanc-Mathieu R."/>
            <person name="Endo H."/>
            <person name="Kuwata A."/>
            <person name="Ogata H."/>
        </authorList>
    </citation>
    <scope>NUCLEOTIDE SEQUENCE [LARGE SCALE GENOMIC DNA]</scope>
</reference>
<sequence length="173" mass="19577">MPAYHSKIDGSSMATACGCAMMPLRTSVRGPAPSEEGTDIIDETLNFFRANVLFKNFDVSGSEDRTLIYLTLYVQACIETCRLIKDKKEAKQALYQQGVKTFIVPGDSGWSLGGMFPSPANREESDTFKAYFKQARSEIGERILDKLYGDDGTHNKWWMCFQKKKFMGKELRE</sequence>
<protein>
    <recommendedName>
        <fullName evidence="6">Actin-related protein 2/3 complex subunit 3</fullName>
    </recommendedName>
</protein>
<organism evidence="7 8">
    <name type="scientific">Tetraparma gracilis</name>
    <dbReference type="NCBI Taxonomy" id="2962635"/>
    <lineage>
        <taxon>Eukaryota</taxon>
        <taxon>Sar</taxon>
        <taxon>Stramenopiles</taxon>
        <taxon>Ochrophyta</taxon>
        <taxon>Bolidophyceae</taxon>
        <taxon>Parmales</taxon>
        <taxon>Triparmaceae</taxon>
        <taxon>Tetraparma</taxon>
    </lineage>
</organism>
<comment type="similarity">
    <text evidence="2 6">Belongs to the ARPC3 family.</text>
</comment>
<dbReference type="Proteomes" id="UP001165060">
    <property type="component" value="Unassembled WGS sequence"/>
</dbReference>
<evidence type="ECO:0000256" key="1">
    <source>
        <dbReference type="ARBA" id="ARBA00004245"/>
    </source>
</evidence>
<comment type="caution">
    <text evidence="7">The sequence shown here is derived from an EMBL/GenBank/DDBJ whole genome shotgun (WGS) entry which is preliminary data.</text>
</comment>
<dbReference type="PANTHER" id="PTHR12391">
    <property type="entry name" value="ARP2/3 COMPLEX 21 KD SUBUNIT"/>
    <property type="match status" value="1"/>
</dbReference>
<evidence type="ECO:0000313" key="8">
    <source>
        <dbReference type="Proteomes" id="UP001165060"/>
    </source>
</evidence>
<dbReference type="Gene3D" id="1.10.1760.10">
    <property type="entry name" value="Actin-related protein 2/3 complex subunit 3"/>
    <property type="match status" value="1"/>
</dbReference>
<dbReference type="InterPro" id="IPR036753">
    <property type="entry name" value="ARPC3_sf"/>
</dbReference>
<dbReference type="InterPro" id="IPR007204">
    <property type="entry name" value="ARPC3"/>
</dbReference>
<comment type="subcellular location">
    <subcellularLocation>
        <location evidence="1 6">Cytoplasm</location>
        <location evidence="1 6">Cytoskeleton</location>
    </subcellularLocation>
</comment>
<keyword evidence="5 6" id="KW-0206">Cytoskeleton</keyword>
<comment type="function">
    <text evidence="6">Functions as component of the Arp2/3 complex which is involved in regulation of actin polymerization and together with an activating nucleation-promoting factor (NPF) mediates the formation of branched actin networks.</text>
</comment>
<comment type="subunit">
    <text evidence="6">Component of the Arp2/3 complex.</text>
</comment>
<evidence type="ECO:0000256" key="5">
    <source>
        <dbReference type="ARBA" id="ARBA00023212"/>
    </source>
</evidence>
<dbReference type="PIRSF" id="PIRSF016315">
    <property type="entry name" value="ARP2/3_P21-Arc"/>
    <property type="match status" value="1"/>
</dbReference>
<proteinExistence type="inferred from homology"/>
<keyword evidence="4 6" id="KW-0009">Actin-binding</keyword>
<evidence type="ECO:0000256" key="6">
    <source>
        <dbReference type="PIRNR" id="PIRNR016315"/>
    </source>
</evidence>
<evidence type="ECO:0000313" key="7">
    <source>
        <dbReference type="EMBL" id="GMI23795.1"/>
    </source>
</evidence>
<accession>A0ABQ6MCG9</accession>
<dbReference type="EMBL" id="BRYB01002677">
    <property type="protein sequence ID" value="GMI23795.1"/>
    <property type="molecule type" value="Genomic_DNA"/>
</dbReference>
<dbReference type="SUPFAM" id="SSF69060">
    <property type="entry name" value="Arp2/3 complex 21 kDa subunit ARPC3"/>
    <property type="match status" value="1"/>
</dbReference>
<evidence type="ECO:0000256" key="4">
    <source>
        <dbReference type="ARBA" id="ARBA00023203"/>
    </source>
</evidence>
<gene>
    <name evidence="7" type="ORF">TeGR_g13266</name>
</gene>
<keyword evidence="3 6" id="KW-0963">Cytoplasm</keyword>
<name>A0ABQ6MCG9_9STRA</name>